<dbReference type="RefSeq" id="WP_113693168.1">
    <property type="nucleotide sequence ID" value="NZ_CP015163.1"/>
</dbReference>
<feature type="transmembrane region" description="Helical" evidence="12">
    <location>
        <begin position="97"/>
        <end position="121"/>
    </location>
</feature>
<evidence type="ECO:0000256" key="1">
    <source>
        <dbReference type="ARBA" id="ARBA00004167"/>
    </source>
</evidence>
<keyword evidence="6" id="KW-0805">Transcription regulation</keyword>
<evidence type="ECO:0000256" key="6">
    <source>
        <dbReference type="ARBA" id="ARBA00023015"/>
    </source>
</evidence>
<dbReference type="GO" id="GO:0006417">
    <property type="term" value="P:regulation of translation"/>
    <property type="evidence" value="ECO:0007669"/>
    <property type="project" value="TreeGrafter"/>
</dbReference>
<dbReference type="InterPro" id="IPR053877">
    <property type="entry name" value="RskA_N"/>
</dbReference>
<evidence type="ECO:0000256" key="8">
    <source>
        <dbReference type="ARBA" id="ARBA00023163"/>
    </source>
</evidence>
<evidence type="ECO:0000256" key="5">
    <source>
        <dbReference type="ARBA" id="ARBA00022989"/>
    </source>
</evidence>
<dbReference type="KEGG" id="aab:A4R43_16515"/>
<feature type="domain" description="Anti-sigma K factor RskA C-terminal" evidence="13">
    <location>
        <begin position="100"/>
        <end position="245"/>
    </location>
</feature>
<dbReference type="Gene3D" id="1.10.10.1320">
    <property type="entry name" value="Anti-sigma factor, zinc-finger domain"/>
    <property type="match status" value="1"/>
</dbReference>
<evidence type="ECO:0000256" key="9">
    <source>
        <dbReference type="ARBA" id="ARBA00029829"/>
    </source>
</evidence>
<comment type="subcellular location">
    <subcellularLocation>
        <location evidence="2">Cell membrane</location>
    </subcellularLocation>
    <subcellularLocation>
        <location evidence="1">Membrane</location>
        <topology evidence="1">Single-pass membrane protein</topology>
    </subcellularLocation>
</comment>
<evidence type="ECO:0000259" key="13">
    <source>
        <dbReference type="Pfam" id="PF10099"/>
    </source>
</evidence>
<protein>
    <recommendedName>
        <fullName evidence="10">Regulator of SigK</fullName>
    </recommendedName>
    <alternativeName>
        <fullName evidence="9">Sigma-K anti-sigma factor RskA</fullName>
    </alternativeName>
</protein>
<keyword evidence="8" id="KW-0804">Transcription</keyword>
<dbReference type="Pfam" id="PF22618">
    <property type="entry name" value="RskA_N"/>
    <property type="match status" value="1"/>
</dbReference>
<evidence type="ECO:0000313" key="16">
    <source>
        <dbReference type="Proteomes" id="UP000250434"/>
    </source>
</evidence>
<evidence type="ECO:0000256" key="4">
    <source>
        <dbReference type="ARBA" id="ARBA00022692"/>
    </source>
</evidence>
<evidence type="ECO:0000256" key="7">
    <source>
        <dbReference type="ARBA" id="ARBA00023136"/>
    </source>
</evidence>
<evidence type="ECO:0000313" key="15">
    <source>
        <dbReference type="EMBL" id="AXB43930.1"/>
    </source>
</evidence>
<evidence type="ECO:0000256" key="11">
    <source>
        <dbReference type="SAM" id="MobiDB-lite"/>
    </source>
</evidence>
<evidence type="ECO:0000256" key="12">
    <source>
        <dbReference type="SAM" id="Phobius"/>
    </source>
</evidence>
<feature type="domain" description="Anti-sigma-K factor RskA N-terminal" evidence="14">
    <location>
        <begin position="7"/>
        <end position="48"/>
    </location>
</feature>
<dbReference type="InterPro" id="IPR051474">
    <property type="entry name" value="Anti-sigma-K/W_factor"/>
</dbReference>
<dbReference type="Pfam" id="PF10099">
    <property type="entry name" value="RskA_C"/>
    <property type="match status" value="1"/>
</dbReference>
<keyword evidence="7 12" id="KW-0472">Membrane</keyword>
<evidence type="ECO:0000256" key="10">
    <source>
        <dbReference type="ARBA" id="ARBA00030803"/>
    </source>
</evidence>
<proteinExistence type="predicted"/>
<reference evidence="15 16" key="1">
    <citation type="submission" date="2016-04" db="EMBL/GenBank/DDBJ databases">
        <title>Complete genome sequence and analysis of deep-sea sediment isolate, Amycolatopsis sp. WP1.</title>
        <authorList>
            <person name="Wang H."/>
            <person name="Chen S."/>
            <person name="Wu Q."/>
        </authorList>
    </citation>
    <scope>NUCLEOTIDE SEQUENCE [LARGE SCALE GENOMIC DNA]</scope>
    <source>
        <strain evidence="15 16">WP1</strain>
    </source>
</reference>
<sequence length="253" mass="26075">MTSPEMHTLAGAYALDALDDLERERFARHLAECPSCAQEVRELRATAARLGAAVAEEPPSALKARVLAEVRTTRQEPPSARGDRGSRSRRGAGAPRWMVLVAAAAAVIGLALGGVFGGLALHTQGELDAARQQAAEARAKYAPMGELLASPDVVTAHDPGGHGTVVMSPSLDKAAFMASDLPASPPDREYQVWLMHADGRVRSMGLVPGGPEPGSVLTAQGLAGVAKIGVTVEPRGGSPAPTSAPLLTISMAA</sequence>
<dbReference type="PANTHER" id="PTHR37461:SF1">
    <property type="entry name" value="ANTI-SIGMA-K FACTOR RSKA"/>
    <property type="match status" value="1"/>
</dbReference>
<evidence type="ECO:0000259" key="14">
    <source>
        <dbReference type="Pfam" id="PF22618"/>
    </source>
</evidence>
<keyword evidence="4 12" id="KW-0812">Transmembrane</keyword>
<dbReference type="GO" id="GO:0005886">
    <property type="term" value="C:plasma membrane"/>
    <property type="evidence" value="ECO:0007669"/>
    <property type="project" value="UniProtKB-SubCell"/>
</dbReference>
<name>A0A344L7A6_9PSEU</name>
<dbReference type="EMBL" id="CP015163">
    <property type="protein sequence ID" value="AXB43930.1"/>
    <property type="molecule type" value="Genomic_DNA"/>
</dbReference>
<dbReference type="InterPro" id="IPR018764">
    <property type="entry name" value="RskA_C"/>
</dbReference>
<keyword evidence="5 12" id="KW-1133">Transmembrane helix</keyword>
<evidence type="ECO:0000256" key="3">
    <source>
        <dbReference type="ARBA" id="ARBA00022475"/>
    </source>
</evidence>
<accession>A0A344L7A6</accession>
<keyword evidence="16" id="KW-1185">Reference proteome</keyword>
<dbReference type="Proteomes" id="UP000250434">
    <property type="component" value="Chromosome"/>
</dbReference>
<feature type="region of interest" description="Disordered" evidence="11">
    <location>
        <begin position="67"/>
        <end position="91"/>
    </location>
</feature>
<dbReference type="AlphaFoldDB" id="A0A344L7A6"/>
<keyword evidence="3" id="KW-1003">Cell membrane</keyword>
<dbReference type="InterPro" id="IPR041916">
    <property type="entry name" value="Anti_sigma_zinc_sf"/>
</dbReference>
<dbReference type="OrthoDB" id="153510at2"/>
<evidence type="ECO:0000256" key="2">
    <source>
        <dbReference type="ARBA" id="ARBA00004236"/>
    </source>
</evidence>
<gene>
    <name evidence="15" type="ORF">A4R43_16515</name>
</gene>
<dbReference type="GO" id="GO:0016989">
    <property type="term" value="F:sigma factor antagonist activity"/>
    <property type="evidence" value="ECO:0007669"/>
    <property type="project" value="TreeGrafter"/>
</dbReference>
<dbReference type="PANTHER" id="PTHR37461">
    <property type="entry name" value="ANTI-SIGMA-K FACTOR RSKA"/>
    <property type="match status" value="1"/>
</dbReference>
<organism evidence="15 16">
    <name type="scientific">Amycolatopsis albispora</name>
    <dbReference type="NCBI Taxonomy" id="1804986"/>
    <lineage>
        <taxon>Bacteria</taxon>
        <taxon>Bacillati</taxon>
        <taxon>Actinomycetota</taxon>
        <taxon>Actinomycetes</taxon>
        <taxon>Pseudonocardiales</taxon>
        <taxon>Pseudonocardiaceae</taxon>
        <taxon>Amycolatopsis</taxon>
    </lineage>
</organism>